<reference evidence="7 8" key="1">
    <citation type="submission" date="2017-08" db="EMBL/GenBank/DDBJ databases">
        <title>Burning lignite coal seam in the remote Altai Mountains harbors a hydrogen-driven thermophilic microbial community.</title>
        <authorList>
            <person name="Kadnikov V.V."/>
            <person name="Mardanov A.V."/>
            <person name="Ivasenko D."/>
            <person name="Beletsky A.V."/>
            <person name="Karnachuk O.V."/>
            <person name="Ravin N.V."/>
        </authorList>
    </citation>
    <scope>NUCLEOTIDE SEQUENCE [LARGE SCALE GENOMIC DNA]</scope>
    <source>
        <strain evidence="7">AL31</strain>
    </source>
</reference>
<feature type="region of interest" description="Disordered" evidence="4">
    <location>
        <begin position="32"/>
        <end position="56"/>
    </location>
</feature>
<evidence type="ECO:0000256" key="3">
    <source>
        <dbReference type="ARBA" id="ARBA00022729"/>
    </source>
</evidence>
<dbReference type="Proteomes" id="UP000244016">
    <property type="component" value="Unassembled WGS sequence"/>
</dbReference>
<dbReference type="AlphaFoldDB" id="A0A2T5G7A8"/>
<sequence>MPRPFALLRRRIALIPLVALVLLGSACAAGAPSDTATPPAGGPSASSSEVSPPSGERTKIRLHEVTHSPFYAPQYVALALGYFTDEGLDVELVDGKGGDKVTTALLSGNADVILVGAEMAVYVNAQTPQDPMVVFARLTKRDGSFLVSRTPMEPFRWEDLRGKKFLAQRKGGMPDMIARHVLRKHGLEPGRDLEFLQHVDYANLAPAFASGTGDVVQLFEPFASTLARGGKGYVVAGFGPESGDVLYTSYHARKSTLEARRDVLIRFARAVARGQAYVRTHGPEEVARVLRDAFPGVDEPTLAEIVRRLQETDVFGADPLPPREDYERTLDILAENGMLTARLPYEAVVDPSIAEAAMRSLR</sequence>
<dbReference type="Gene3D" id="3.40.190.10">
    <property type="entry name" value="Periplasmic binding protein-like II"/>
    <property type="match status" value="2"/>
</dbReference>
<dbReference type="GO" id="GO:0042597">
    <property type="term" value="C:periplasmic space"/>
    <property type="evidence" value="ECO:0007669"/>
    <property type="project" value="UniProtKB-SubCell"/>
</dbReference>
<proteinExistence type="inferred from homology"/>
<dbReference type="PANTHER" id="PTHR30024:SF47">
    <property type="entry name" value="TAURINE-BINDING PERIPLASMIC PROTEIN"/>
    <property type="match status" value="1"/>
</dbReference>
<evidence type="ECO:0000259" key="6">
    <source>
        <dbReference type="Pfam" id="PF09084"/>
    </source>
</evidence>
<organism evidence="7 8">
    <name type="scientific">Brockia lithotrophica</name>
    <dbReference type="NCBI Taxonomy" id="933949"/>
    <lineage>
        <taxon>Bacteria</taxon>
        <taxon>Bacillati</taxon>
        <taxon>Bacillota</taxon>
        <taxon>Bacilli</taxon>
        <taxon>Bacillales</taxon>
        <taxon>Bacillales Family X. Incertae Sedis</taxon>
        <taxon>Brockia</taxon>
    </lineage>
</organism>
<evidence type="ECO:0000313" key="8">
    <source>
        <dbReference type="Proteomes" id="UP000244016"/>
    </source>
</evidence>
<feature type="compositionally biased region" description="Low complexity" evidence="4">
    <location>
        <begin position="38"/>
        <end position="55"/>
    </location>
</feature>
<dbReference type="PROSITE" id="PS51257">
    <property type="entry name" value="PROKAR_LIPOPROTEIN"/>
    <property type="match status" value="1"/>
</dbReference>
<comment type="caution">
    <text evidence="7">The sequence shown here is derived from an EMBL/GenBank/DDBJ whole genome shotgun (WGS) entry which is preliminary data.</text>
</comment>
<evidence type="ECO:0000313" key="7">
    <source>
        <dbReference type="EMBL" id="PTQ52048.1"/>
    </source>
</evidence>
<dbReference type="PANTHER" id="PTHR30024">
    <property type="entry name" value="ALIPHATIC SULFONATES-BINDING PROTEIN-RELATED"/>
    <property type="match status" value="1"/>
</dbReference>
<dbReference type="EMBL" id="PEBW01000003">
    <property type="protein sequence ID" value="PTQ52048.1"/>
    <property type="molecule type" value="Genomic_DNA"/>
</dbReference>
<feature type="chain" id="PRO_5015755184" evidence="5">
    <location>
        <begin position="29"/>
        <end position="362"/>
    </location>
</feature>
<protein>
    <submittedName>
        <fullName evidence="7">ABC transporter substrate-binding protein</fullName>
    </submittedName>
</protein>
<dbReference type="InterPro" id="IPR015168">
    <property type="entry name" value="SsuA/THI5"/>
</dbReference>
<feature type="signal peptide" evidence="5">
    <location>
        <begin position="1"/>
        <end position="28"/>
    </location>
</feature>
<evidence type="ECO:0000256" key="2">
    <source>
        <dbReference type="ARBA" id="ARBA00010742"/>
    </source>
</evidence>
<evidence type="ECO:0000256" key="4">
    <source>
        <dbReference type="SAM" id="MobiDB-lite"/>
    </source>
</evidence>
<dbReference type="Pfam" id="PF09084">
    <property type="entry name" value="NMT1"/>
    <property type="match status" value="1"/>
</dbReference>
<evidence type="ECO:0000256" key="1">
    <source>
        <dbReference type="ARBA" id="ARBA00004418"/>
    </source>
</evidence>
<dbReference type="SUPFAM" id="SSF53850">
    <property type="entry name" value="Periplasmic binding protein-like II"/>
    <property type="match status" value="1"/>
</dbReference>
<feature type="domain" description="SsuA/THI5-like" evidence="6">
    <location>
        <begin position="71"/>
        <end position="281"/>
    </location>
</feature>
<comment type="subcellular location">
    <subcellularLocation>
        <location evidence="1">Periplasm</location>
    </subcellularLocation>
</comment>
<comment type="similarity">
    <text evidence="2">Belongs to the bacterial solute-binding protein SsuA/TauA family.</text>
</comment>
<name>A0A2T5G7A8_9BACL</name>
<evidence type="ECO:0000256" key="5">
    <source>
        <dbReference type="SAM" id="SignalP"/>
    </source>
</evidence>
<accession>A0A2T5G7A8</accession>
<gene>
    <name evidence="7" type="ORF">BLITH_1015</name>
</gene>
<keyword evidence="3 5" id="KW-0732">Signal</keyword>